<dbReference type="OrthoDB" id="9778478at2"/>
<dbReference type="Proteomes" id="UP000294744">
    <property type="component" value="Unassembled WGS sequence"/>
</dbReference>
<evidence type="ECO:0000259" key="8">
    <source>
        <dbReference type="Pfam" id="PF17042"/>
    </source>
</evidence>
<dbReference type="GO" id="GO:0016301">
    <property type="term" value="F:kinase activity"/>
    <property type="evidence" value="ECO:0007669"/>
    <property type="project" value="UniProtKB-KW"/>
</dbReference>
<evidence type="ECO:0000256" key="1">
    <source>
        <dbReference type="ARBA" id="ARBA00005715"/>
    </source>
</evidence>
<accession>A0A4R4UKK7</accession>
<keyword evidence="5" id="KW-0067">ATP-binding</keyword>
<protein>
    <submittedName>
        <fullName evidence="9">Four-carbon acid sugar kinase family protein</fullName>
    </submittedName>
</protein>
<evidence type="ECO:0000313" key="10">
    <source>
        <dbReference type="Proteomes" id="UP000294744"/>
    </source>
</evidence>
<proteinExistence type="inferred from homology"/>
<dbReference type="InterPro" id="IPR031475">
    <property type="entry name" value="NBD_C"/>
</dbReference>
<dbReference type="InterPro" id="IPR037051">
    <property type="entry name" value="4-carb_acid_sugar_kinase_N_sf"/>
</dbReference>
<feature type="domain" description="Four-carbon acid sugar kinase N-terminal" evidence="7">
    <location>
        <begin position="62"/>
        <end position="270"/>
    </location>
</feature>
<keyword evidence="3" id="KW-0547">Nucleotide-binding</keyword>
<dbReference type="InterPro" id="IPR042213">
    <property type="entry name" value="NBD_C_sf"/>
</dbReference>
<keyword evidence="4 9" id="KW-0418">Kinase</keyword>
<dbReference type="EMBL" id="SMKV01000023">
    <property type="protein sequence ID" value="TDC90736.1"/>
    <property type="molecule type" value="Genomic_DNA"/>
</dbReference>
<dbReference type="Pfam" id="PF17042">
    <property type="entry name" value="NBD_C"/>
    <property type="match status" value="1"/>
</dbReference>
<dbReference type="SUPFAM" id="SSF142764">
    <property type="entry name" value="YgbK-like"/>
    <property type="match status" value="1"/>
</dbReference>
<dbReference type="Gene3D" id="3.40.980.20">
    <property type="entry name" value="Four-carbon acid sugar kinase, nucleotide binding domain"/>
    <property type="match status" value="1"/>
</dbReference>
<keyword evidence="2" id="KW-0808">Transferase</keyword>
<evidence type="ECO:0000256" key="4">
    <source>
        <dbReference type="ARBA" id="ARBA00022777"/>
    </source>
</evidence>
<reference evidence="9 10" key="1">
    <citation type="submission" date="2019-03" db="EMBL/GenBank/DDBJ databases">
        <title>Draft genome sequences of novel Actinobacteria.</title>
        <authorList>
            <person name="Sahin N."/>
            <person name="Ay H."/>
            <person name="Saygin H."/>
        </authorList>
    </citation>
    <scope>NUCLEOTIDE SEQUENCE [LARGE SCALE GENOMIC DNA]</scope>
    <source>
        <strain evidence="9 10">16K404</strain>
    </source>
</reference>
<dbReference type="InterPro" id="IPR010737">
    <property type="entry name" value="4-carb_acid_sugar_kinase_N"/>
</dbReference>
<sequence length="455" mass="47098">MRWPPGLVAWITIAGLRVSRNSIGAKHAIPLAWPPRRKTDAGRAARTALNYDEEPELLENGLLVLADDLSGAVETAACLRPLGQSTTVELARQDPAPTAHNAQAVVVMDLDIRALPATEAGRITSVALRGAGDRVFVKIDSQLRGNVGAVLSAAADRPLVVAPALPALRRSVVGGVAHLHGVPLHRSDAWQVEGTSPPRSIAEALTPLPCRTIALETVRSASLRAALAECIATGEVPICDGEMDADLDAVVAAAPDGARLAGSGGLAAALGRTAPEPADETPITPTGNPLLLVVGTASPEAAEQLRIAELRGMRTVACSTTDLVGQGTSESALSRALVALERGPTALRIDPSEPVAPGQSRNLVRGLASTAARIVERQPGPVDIVLTGGETARLVLDALGVRRLVPVGQIHHGAVHSRTPAGTSVVTRPGSFGESDSLARIVEHLRPAGIERLPK</sequence>
<comment type="similarity">
    <text evidence="1">Belongs to the four-carbon acid sugar kinase family.</text>
</comment>
<comment type="caution">
    <text evidence="9">The sequence shown here is derived from an EMBL/GenBank/DDBJ whole genome shotgun (WGS) entry which is preliminary data.</text>
</comment>
<evidence type="ECO:0000256" key="5">
    <source>
        <dbReference type="ARBA" id="ARBA00022840"/>
    </source>
</evidence>
<gene>
    <name evidence="9" type="ORF">E1161_18105</name>
</gene>
<feature type="domain" description="Four-carbon acid sugar kinase nucleotide binding" evidence="8">
    <location>
        <begin position="291"/>
        <end position="438"/>
    </location>
</feature>
<evidence type="ECO:0000256" key="6">
    <source>
        <dbReference type="ARBA" id="ARBA00023277"/>
    </source>
</evidence>
<evidence type="ECO:0000256" key="2">
    <source>
        <dbReference type="ARBA" id="ARBA00022679"/>
    </source>
</evidence>
<organism evidence="9 10">
    <name type="scientific">Saccharopolyspora aridisoli</name>
    <dbReference type="NCBI Taxonomy" id="2530385"/>
    <lineage>
        <taxon>Bacteria</taxon>
        <taxon>Bacillati</taxon>
        <taxon>Actinomycetota</taxon>
        <taxon>Actinomycetes</taxon>
        <taxon>Pseudonocardiales</taxon>
        <taxon>Pseudonocardiaceae</taxon>
        <taxon>Saccharopolyspora</taxon>
    </lineage>
</organism>
<evidence type="ECO:0000313" key="9">
    <source>
        <dbReference type="EMBL" id="TDC90736.1"/>
    </source>
</evidence>
<dbReference type="Pfam" id="PF07005">
    <property type="entry name" value="SBD_N"/>
    <property type="match status" value="1"/>
</dbReference>
<keyword evidence="10" id="KW-1185">Reference proteome</keyword>
<dbReference type="Gene3D" id="3.40.50.10840">
    <property type="entry name" value="Putative sugar-binding, N-terminal domain"/>
    <property type="match status" value="1"/>
</dbReference>
<name>A0A4R4UKK7_9PSEU</name>
<keyword evidence="6" id="KW-0119">Carbohydrate metabolism</keyword>
<dbReference type="GO" id="GO:0005524">
    <property type="term" value="F:ATP binding"/>
    <property type="evidence" value="ECO:0007669"/>
    <property type="project" value="UniProtKB-KW"/>
</dbReference>
<evidence type="ECO:0000256" key="3">
    <source>
        <dbReference type="ARBA" id="ARBA00022741"/>
    </source>
</evidence>
<evidence type="ECO:0000259" key="7">
    <source>
        <dbReference type="Pfam" id="PF07005"/>
    </source>
</evidence>
<dbReference type="AlphaFoldDB" id="A0A4R4UKK7"/>